<evidence type="ECO:0000313" key="2">
    <source>
        <dbReference type="EMBL" id="OWM62689.1"/>
    </source>
</evidence>
<organism evidence="2 3">
    <name type="scientific">Punica granatum</name>
    <name type="common">Pomegranate</name>
    <dbReference type="NCBI Taxonomy" id="22663"/>
    <lineage>
        <taxon>Eukaryota</taxon>
        <taxon>Viridiplantae</taxon>
        <taxon>Streptophyta</taxon>
        <taxon>Embryophyta</taxon>
        <taxon>Tracheophyta</taxon>
        <taxon>Spermatophyta</taxon>
        <taxon>Magnoliopsida</taxon>
        <taxon>eudicotyledons</taxon>
        <taxon>Gunneridae</taxon>
        <taxon>Pentapetalae</taxon>
        <taxon>rosids</taxon>
        <taxon>malvids</taxon>
        <taxon>Myrtales</taxon>
        <taxon>Lythraceae</taxon>
        <taxon>Punica</taxon>
    </lineage>
</organism>
<proteinExistence type="predicted"/>
<gene>
    <name evidence="2" type="ORF">CDL15_Pgr019983</name>
</gene>
<feature type="region of interest" description="Disordered" evidence="1">
    <location>
        <begin position="28"/>
        <end position="56"/>
    </location>
</feature>
<reference evidence="3" key="1">
    <citation type="journal article" date="2017" name="Plant J.">
        <title>The pomegranate (Punica granatum L.) genome and the genomics of punicalagin biosynthesis.</title>
        <authorList>
            <person name="Qin G."/>
            <person name="Xu C."/>
            <person name="Ming R."/>
            <person name="Tang H."/>
            <person name="Guyot R."/>
            <person name="Kramer E.M."/>
            <person name="Hu Y."/>
            <person name="Yi X."/>
            <person name="Qi Y."/>
            <person name="Xu X."/>
            <person name="Gao Z."/>
            <person name="Pan H."/>
            <person name="Jian J."/>
            <person name="Tian Y."/>
            <person name="Yue Z."/>
            <person name="Xu Y."/>
        </authorList>
    </citation>
    <scope>NUCLEOTIDE SEQUENCE [LARGE SCALE GENOMIC DNA]</scope>
    <source>
        <strain evidence="3">cv. Dabenzi</strain>
    </source>
</reference>
<protein>
    <submittedName>
        <fullName evidence="2">Uncharacterized protein</fullName>
    </submittedName>
</protein>
<evidence type="ECO:0000313" key="3">
    <source>
        <dbReference type="Proteomes" id="UP000197138"/>
    </source>
</evidence>
<dbReference type="EMBL" id="MTKT01006319">
    <property type="protein sequence ID" value="OWM62689.1"/>
    <property type="molecule type" value="Genomic_DNA"/>
</dbReference>
<name>A0A218VQV4_PUNGR</name>
<sequence length="77" mass="8784">MPKLPRRPGIRLPICSRRGMKKESTVFPQGEVGMPEDFQVGSTSSDRGNYDEENNHPWFETRNYGALLLQYEGGKII</sequence>
<dbReference type="AlphaFoldDB" id="A0A218VQV4"/>
<comment type="caution">
    <text evidence="2">The sequence shown here is derived from an EMBL/GenBank/DDBJ whole genome shotgun (WGS) entry which is preliminary data.</text>
</comment>
<accession>A0A218VQV4</accession>
<dbReference type="Proteomes" id="UP000197138">
    <property type="component" value="Unassembled WGS sequence"/>
</dbReference>
<evidence type="ECO:0000256" key="1">
    <source>
        <dbReference type="SAM" id="MobiDB-lite"/>
    </source>
</evidence>